<keyword evidence="2" id="KW-0812">Transmembrane</keyword>
<protein>
    <recommendedName>
        <fullName evidence="5">Glycerate kinase</fullName>
    </recommendedName>
</protein>
<feature type="compositionally biased region" description="Polar residues" evidence="1">
    <location>
        <begin position="125"/>
        <end position="134"/>
    </location>
</feature>
<accession>A0A7Y9U633</accession>
<name>A0A7Y9U633_9BURK</name>
<evidence type="ECO:0000313" key="3">
    <source>
        <dbReference type="EMBL" id="NYG33613.1"/>
    </source>
</evidence>
<gene>
    <name evidence="3" type="ORF">BDD16_002599</name>
</gene>
<keyword evidence="2" id="KW-0472">Membrane</keyword>
<sequence>MKVPFQRTINAVLAASALLAGWWAFRWAGLALAITVMAFWSILQFNRASRQLRNVADRPKGMVDSVVTLQSKLAYGMNMAEVLAISSSLGQRMNERGNDWLWRDSYGNQIIVTFRRGSVERWSATRTDAQSTAPAATRPTVAQDPMRGVDHASVAAA</sequence>
<organism evidence="3 4">
    <name type="scientific">Sphaerotilus montanus</name>
    <dbReference type="NCBI Taxonomy" id="522889"/>
    <lineage>
        <taxon>Bacteria</taxon>
        <taxon>Pseudomonadati</taxon>
        <taxon>Pseudomonadota</taxon>
        <taxon>Betaproteobacteria</taxon>
        <taxon>Burkholderiales</taxon>
        <taxon>Sphaerotilaceae</taxon>
        <taxon>Sphaerotilus</taxon>
    </lineage>
</organism>
<reference evidence="3 4" key="1">
    <citation type="submission" date="2020-07" db="EMBL/GenBank/DDBJ databases">
        <title>Genomic Encyclopedia of Archaeal and Bacterial Type Strains, Phase II (KMG-II): from individual species to whole genera.</title>
        <authorList>
            <person name="Goeker M."/>
        </authorList>
    </citation>
    <scope>NUCLEOTIDE SEQUENCE [LARGE SCALE GENOMIC DNA]</scope>
    <source>
        <strain evidence="3 4">DSM 21226</strain>
    </source>
</reference>
<evidence type="ECO:0000256" key="2">
    <source>
        <dbReference type="SAM" id="Phobius"/>
    </source>
</evidence>
<evidence type="ECO:0008006" key="5">
    <source>
        <dbReference type="Google" id="ProtNLM"/>
    </source>
</evidence>
<keyword evidence="2" id="KW-1133">Transmembrane helix</keyword>
<dbReference type="EMBL" id="JACCFH010000001">
    <property type="protein sequence ID" value="NYG33613.1"/>
    <property type="molecule type" value="Genomic_DNA"/>
</dbReference>
<dbReference type="AlphaFoldDB" id="A0A7Y9U633"/>
<keyword evidence="4" id="KW-1185">Reference proteome</keyword>
<evidence type="ECO:0000313" key="4">
    <source>
        <dbReference type="Proteomes" id="UP000518288"/>
    </source>
</evidence>
<feature type="region of interest" description="Disordered" evidence="1">
    <location>
        <begin position="125"/>
        <end position="157"/>
    </location>
</feature>
<dbReference type="RefSeq" id="WP_179634357.1">
    <property type="nucleotide sequence ID" value="NZ_JACCFH010000001.1"/>
</dbReference>
<comment type="caution">
    <text evidence="3">The sequence shown here is derived from an EMBL/GenBank/DDBJ whole genome shotgun (WGS) entry which is preliminary data.</text>
</comment>
<feature type="transmembrane region" description="Helical" evidence="2">
    <location>
        <begin position="20"/>
        <end position="43"/>
    </location>
</feature>
<proteinExistence type="predicted"/>
<dbReference type="Proteomes" id="UP000518288">
    <property type="component" value="Unassembled WGS sequence"/>
</dbReference>
<evidence type="ECO:0000256" key="1">
    <source>
        <dbReference type="SAM" id="MobiDB-lite"/>
    </source>
</evidence>